<dbReference type="InterPro" id="IPR001005">
    <property type="entry name" value="SANT/Myb"/>
</dbReference>
<dbReference type="PANTHER" id="PTHR31307:SF6">
    <property type="entry name" value="OS01G0718900 PROTEIN"/>
    <property type="match status" value="1"/>
</dbReference>
<dbReference type="PROSITE" id="PS50090">
    <property type="entry name" value="MYB_LIKE"/>
    <property type="match status" value="1"/>
</dbReference>
<gene>
    <name evidence="5" type="primary">LOC110787768</name>
</gene>
<feature type="region of interest" description="Disordered" evidence="2">
    <location>
        <begin position="1"/>
        <end position="146"/>
    </location>
</feature>
<dbReference type="GeneID" id="110787768"/>
<dbReference type="Pfam" id="PF13837">
    <property type="entry name" value="Myb_DNA-bind_4"/>
    <property type="match status" value="1"/>
</dbReference>
<proteinExistence type="predicted"/>
<dbReference type="Proteomes" id="UP000813463">
    <property type="component" value="Chromosome 4"/>
</dbReference>
<dbReference type="PANTHER" id="PTHR31307">
    <property type="entry name" value="TRIHELIX TRANSCRIPTION FACTOR ASIL2"/>
    <property type="match status" value="1"/>
</dbReference>
<name>A0ABM3RTA7_SPIOL</name>
<feature type="compositionally biased region" description="Pro residues" evidence="2">
    <location>
        <begin position="129"/>
        <end position="146"/>
    </location>
</feature>
<dbReference type="InterPro" id="IPR044822">
    <property type="entry name" value="Myb_DNA-bind_4"/>
</dbReference>
<reference evidence="4" key="1">
    <citation type="journal article" date="2021" name="Nat. Commun.">
        <title>Genomic analyses provide insights into spinach domestication and the genetic basis of agronomic traits.</title>
        <authorList>
            <person name="Cai X."/>
            <person name="Sun X."/>
            <person name="Xu C."/>
            <person name="Sun H."/>
            <person name="Wang X."/>
            <person name="Ge C."/>
            <person name="Zhang Z."/>
            <person name="Wang Q."/>
            <person name="Fei Z."/>
            <person name="Jiao C."/>
            <person name="Wang Q."/>
        </authorList>
    </citation>
    <scope>NUCLEOTIDE SEQUENCE [LARGE SCALE GENOMIC DNA]</scope>
    <source>
        <strain evidence="4">cv. Varoflay</strain>
    </source>
</reference>
<protein>
    <submittedName>
        <fullName evidence="5">Trihelix transcription factor ENAP1-like</fullName>
    </submittedName>
</protein>
<feature type="region of interest" description="Disordered" evidence="2">
    <location>
        <begin position="381"/>
        <end position="411"/>
    </location>
</feature>
<feature type="compositionally biased region" description="Acidic residues" evidence="2">
    <location>
        <begin position="391"/>
        <end position="404"/>
    </location>
</feature>
<feature type="compositionally biased region" description="Low complexity" evidence="2">
    <location>
        <begin position="297"/>
        <end position="314"/>
    </location>
</feature>
<evidence type="ECO:0000313" key="5">
    <source>
        <dbReference type="RefSeq" id="XP_056698842.1"/>
    </source>
</evidence>
<feature type="compositionally biased region" description="Basic and acidic residues" evidence="2">
    <location>
        <begin position="93"/>
        <end position="110"/>
    </location>
</feature>
<feature type="compositionally biased region" description="Acidic residues" evidence="2">
    <location>
        <begin position="70"/>
        <end position="92"/>
    </location>
</feature>
<dbReference type="InterPro" id="IPR044823">
    <property type="entry name" value="ASIL1/2-like"/>
</dbReference>
<feature type="domain" description="Myb-like" evidence="3">
    <location>
        <begin position="161"/>
        <end position="220"/>
    </location>
</feature>
<evidence type="ECO:0000313" key="4">
    <source>
        <dbReference type="Proteomes" id="UP000813463"/>
    </source>
</evidence>
<dbReference type="RefSeq" id="XP_056698842.1">
    <property type="nucleotide sequence ID" value="XM_056842864.1"/>
</dbReference>
<evidence type="ECO:0000256" key="1">
    <source>
        <dbReference type="SAM" id="Coils"/>
    </source>
</evidence>
<organism evidence="4 5">
    <name type="scientific">Spinacia oleracea</name>
    <name type="common">Spinach</name>
    <dbReference type="NCBI Taxonomy" id="3562"/>
    <lineage>
        <taxon>Eukaryota</taxon>
        <taxon>Viridiplantae</taxon>
        <taxon>Streptophyta</taxon>
        <taxon>Embryophyta</taxon>
        <taxon>Tracheophyta</taxon>
        <taxon>Spermatophyta</taxon>
        <taxon>Magnoliopsida</taxon>
        <taxon>eudicotyledons</taxon>
        <taxon>Gunneridae</taxon>
        <taxon>Pentapetalae</taxon>
        <taxon>Caryophyllales</taxon>
        <taxon>Chenopodiaceae</taxon>
        <taxon>Chenopodioideae</taxon>
        <taxon>Anserineae</taxon>
        <taxon>Spinacia</taxon>
    </lineage>
</organism>
<keyword evidence="4" id="KW-1185">Reference proteome</keyword>
<evidence type="ECO:0000256" key="2">
    <source>
        <dbReference type="SAM" id="MobiDB-lite"/>
    </source>
</evidence>
<feature type="compositionally biased region" description="Acidic residues" evidence="2">
    <location>
        <begin position="41"/>
        <end position="57"/>
    </location>
</feature>
<dbReference type="Gene3D" id="1.10.10.60">
    <property type="entry name" value="Homeodomain-like"/>
    <property type="match status" value="1"/>
</dbReference>
<reference evidence="5" key="2">
    <citation type="submission" date="2025-08" db="UniProtKB">
        <authorList>
            <consortium name="RefSeq"/>
        </authorList>
    </citation>
    <scope>IDENTIFICATION</scope>
    <source>
        <tissue evidence="5">Leaf</tissue>
    </source>
</reference>
<accession>A0ABM3RTA7</accession>
<keyword evidence="1" id="KW-0175">Coiled coil</keyword>
<feature type="compositionally biased region" description="Basic and acidic residues" evidence="2">
    <location>
        <begin position="381"/>
        <end position="390"/>
    </location>
</feature>
<feature type="coiled-coil region" evidence="1">
    <location>
        <begin position="343"/>
        <end position="374"/>
    </location>
</feature>
<feature type="region of interest" description="Disordered" evidence="2">
    <location>
        <begin position="289"/>
        <end position="322"/>
    </location>
</feature>
<sequence length="411" mass="46687">MDDEENNSRYIPKAYDLNNQQEYGSSLHPKVSGYDATYPGNEEEDLEDEELGEEEVETNGVRMLGKDIYGDEEEDEDDSDDDEEEEEDNDEHDDGKSFNVKVEDNGNERPQKKRKLRTLVSNYEFAPRLPTPTPTPTLTPNPNPNPTPTVRKAVSGQNSVGEWTERETFALLDAWGERFLRLGRKSLRSEEWKEVAEKVSQETDIERTNAQCRNRLDTLKKKYKKENTRLTAGASGGGGGGGSKWVFYRRMDMLMSSPPKQQTRTGLSCGIDSGEYVFMNPNVYLNHANGLDEMRDSPGNSDSDDSGGFPPKGSKNNNKGRRVFDGSSVKLLADSIEKFSEIYEKIESNKRKQMTELENMRMDFQRQLETQRREILERAQAEIAKIRQGDDNDNDNDDDNENDLSAENLSG</sequence>
<evidence type="ECO:0000259" key="3">
    <source>
        <dbReference type="PROSITE" id="PS50090"/>
    </source>
</evidence>